<gene>
    <name evidence="2" type="ORF">DQQ10_06730</name>
</gene>
<dbReference type="PROSITE" id="PS01124">
    <property type="entry name" value="HTH_ARAC_FAMILY_2"/>
    <property type="match status" value="1"/>
</dbReference>
<dbReference type="InterPro" id="IPR046532">
    <property type="entry name" value="DUF6597"/>
</dbReference>
<organism evidence="2 3">
    <name type="scientific">Pseudochryseolinea flava</name>
    <dbReference type="NCBI Taxonomy" id="2059302"/>
    <lineage>
        <taxon>Bacteria</taxon>
        <taxon>Pseudomonadati</taxon>
        <taxon>Bacteroidota</taxon>
        <taxon>Cytophagia</taxon>
        <taxon>Cytophagales</taxon>
        <taxon>Fulvivirgaceae</taxon>
        <taxon>Pseudochryseolinea</taxon>
    </lineage>
</organism>
<comment type="caution">
    <text evidence="2">The sequence shown here is derived from an EMBL/GenBank/DDBJ whole genome shotgun (WGS) entry which is preliminary data.</text>
</comment>
<keyword evidence="3" id="KW-1185">Reference proteome</keyword>
<dbReference type="EMBL" id="QMFY01000002">
    <property type="protein sequence ID" value="RAW02232.1"/>
    <property type="molecule type" value="Genomic_DNA"/>
</dbReference>
<protein>
    <submittedName>
        <fullName evidence="2">AraC family transcriptional regulator</fullName>
    </submittedName>
</protein>
<dbReference type="GO" id="GO:0043565">
    <property type="term" value="F:sequence-specific DNA binding"/>
    <property type="evidence" value="ECO:0007669"/>
    <property type="project" value="InterPro"/>
</dbReference>
<dbReference type="SMART" id="SM00342">
    <property type="entry name" value="HTH_ARAC"/>
    <property type="match status" value="1"/>
</dbReference>
<dbReference type="RefSeq" id="WP_112746055.1">
    <property type="nucleotide sequence ID" value="NZ_QMFY01000002.1"/>
</dbReference>
<dbReference type="OrthoDB" id="635259at2"/>
<name>A0A364Y5X3_9BACT</name>
<dbReference type="AlphaFoldDB" id="A0A364Y5X3"/>
<dbReference type="InterPro" id="IPR018060">
    <property type="entry name" value="HTH_AraC"/>
</dbReference>
<dbReference type="Pfam" id="PF20240">
    <property type="entry name" value="DUF6597"/>
    <property type="match status" value="1"/>
</dbReference>
<accession>A0A364Y5X3</accession>
<proteinExistence type="predicted"/>
<evidence type="ECO:0000313" key="3">
    <source>
        <dbReference type="Proteomes" id="UP000251889"/>
    </source>
</evidence>
<sequence length="247" mass="28896">MYHQVKTQGFLSHFVKCFWKYAYNGGQPIPYTIIPDGCFDLIIEFQQDQLTKVKLTGVWTQPVDITILPQTKMFALRFKLLAADYLLRYNIKPILNTSVSLPFDFWGIDQMQFDDFDFAVSTMSSRLNLALKQFQNIDTRKLKLFEASYSGEVQSVGAVADEVHWNSRQINRYFQDRFGFPLKTFLSIIRAHGTYREIAKGNLHPTPKYFDQSHFVKEIKKYTGVTPHELHKFKNDRFLQLSTIKPD</sequence>
<feature type="domain" description="HTH araC/xylS-type" evidence="1">
    <location>
        <begin position="139"/>
        <end position="233"/>
    </location>
</feature>
<reference evidence="2 3" key="1">
    <citation type="submission" date="2018-06" db="EMBL/GenBank/DDBJ databases">
        <title>Chryseolinea flavus sp. nov., a member of the phylum Bacteroidetes isolated from soil.</title>
        <authorList>
            <person name="Li Y."/>
            <person name="Wang J."/>
        </authorList>
    </citation>
    <scope>NUCLEOTIDE SEQUENCE [LARGE SCALE GENOMIC DNA]</scope>
    <source>
        <strain evidence="2 3">SDU1-6</strain>
    </source>
</reference>
<dbReference type="GO" id="GO:0003700">
    <property type="term" value="F:DNA-binding transcription factor activity"/>
    <property type="evidence" value="ECO:0007669"/>
    <property type="project" value="InterPro"/>
</dbReference>
<dbReference type="Proteomes" id="UP000251889">
    <property type="component" value="Unassembled WGS sequence"/>
</dbReference>
<evidence type="ECO:0000313" key="2">
    <source>
        <dbReference type="EMBL" id="RAW02232.1"/>
    </source>
</evidence>
<evidence type="ECO:0000259" key="1">
    <source>
        <dbReference type="PROSITE" id="PS01124"/>
    </source>
</evidence>
<dbReference type="Gene3D" id="1.10.10.60">
    <property type="entry name" value="Homeodomain-like"/>
    <property type="match status" value="1"/>
</dbReference>